<dbReference type="Proteomes" id="UP001595593">
    <property type="component" value="Unassembled WGS sequence"/>
</dbReference>
<accession>A0ABV7G2X4</accession>
<sequence length="142" mass="15954">MARACIEVTDDPPQEAHKALVDGLTAHSAQVPGRGFAPRPLAILLRDRESGSVQGGLMGRTDKDWLFVQLFFVPEAERGNGLGSRMLHLAEDEARARGCRHAWLDTFSFQAPDFYRRHGYHEFGVLPDYPAGYARHFFTKNL</sequence>
<keyword evidence="1 4" id="KW-0808">Transferase</keyword>
<dbReference type="RefSeq" id="WP_379598757.1">
    <property type="nucleotide sequence ID" value="NZ_JBHRTN010000018.1"/>
</dbReference>
<dbReference type="PANTHER" id="PTHR43877">
    <property type="entry name" value="AMINOALKYLPHOSPHONATE N-ACETYLTRANSFERASE-RELATED-RELATED"/>
    <property type="match status" value="1"/>
</dbReference>
<proteinExistence type="predicted"/>
<organism evidence="4 5">
    <name type="scientific">Teichococcus globiformis</name>
    <dbReference type="NCBI Taxonomy" id="2307229"/>
    <lineage>
        <taxon>Bacteria</taxon>
        <taxon>Pseudomonadati</taxon>
        <taxon>Pseudomonadota</taxon>
        <taxon>Alphaproteobacteria</taxon>
        <taxon>Acetobacterales</taxon>
        <taxon>Roseomonadaceae</taxon>
        <taxon>Roseomonas</taxon>
    </lineage>
</organism>
<reference evidence="5" key="1">
    <citation type="journal article" date="2019" name="Int. J. Syst. Evol. Microbiol.">
        <title>The Global Catalogue of Microorganisms (GCM) 10K type strain sequencing project: providing services to taxonomists for standard genome sequencing and annotation.</title>
        <authorList>
            <consortium name="The Broad Institute Genomics Platform"/>
            <consortium name="The Broad Institute Genome Sequencing Center for Infectious Disease"/>
            <person name="Wu L."/>
            <person name="Ma J."/>
        </authorList>
    </citation>
    <scope>NUCLEOTIDE SEQUENCE [LARGE SCALE GENOMIC DNA]</scope>
    <source>
        <strain evidence="5">KCTC 52094</strain>
    </source>
</reference>
<dbReference type="Pfam" id="PF00583">
    <property type="entry name" value="Acetyltransf_1"/>
    <property type="match status" value="1"/>
</dbReference>
<keyword evidence="2 4" id="KW-0012">Acyltransferase</keyword>
<comment type="caution">
    <text evidence="4">The sequence shown here is derived from an EMBL/GenBank/DDBJ whole genome shotgun (WGS) entry which is preliminary data.</text>
</comment>
<dbReference type="EMBL" id="JBHRTN010000018">
    <property type="protein sequence ID" value="MFC3127052.1"/>
    <property type="molecule type" value="Genomic_DNA"/>
</dbReference>
<keyword evidence="5" id="KW-1185">Reference proteome</keyword>
<evidence type="ECO:0000259" key="3">
    <source>
        <dbReference type="PROSITE" id="PS51186"/>
    </source>
</evidence>
<evidence type="ECO:0000313" key="5">
    <source>
        <dbReference type="Proteomes" id="UP001595593"/>
    </source>
</evidence>
<dbReference type="PROSITE" id="PS51186">
    <property type="entry name" value="GNAT"/>
    <property type="match status" value="1"/>
</dbReference>
<evidence type="ECO:0000256" key="2">
    <source>
        <dbReference type="ARBA" id="ARBA00023315"/>
    </source>
</evidence>
<dbReference type="EC" id="2.3.1.-" evidence="4"/>
<feature type="domain" description="N-acetyltransferase" evidence="3">
    <location>
        <begin position="6"/>
        <end position="139"/>
    </location>
</feature>
<dbReference type="Gene3D" id="3.40.630.30">
    <property type="match status" value="1"/>
</dbReference>
<dbReference type="InterPro" id="IPR000182">
    <property type="entry name" value="GNAT_dom"/>
</dbReference>
<dbReference type="InterPro" id="IPR050832">
    <property type="entry name" value="Bact_Acetyltransf"/>
</dbReference>
<gene>
    <name evidence="4" type="ORF">ACFOD4_18445</name>
</gene>
<name>A0ABV7G2X4_9PROT</name>
<evidence type="ECO:0000256" key="1">
    <source>
        <dbReference type="ARBA" id="ARBA00022679"/>
    </source>
</evidence>
<dbReference type="CDD" id="cd04301">
    <property type="entry name" value="NAT_SF"/>
    <property type="match status" value="1"/>
</dbReference>
<evidence type="ECO:0000313" key="4">
    <source>
        <dbReference type="EMBL" id="MFC3127052.1"/>
    </source>
</evidence>
<dbReference type="PANTHER" id="PTHR43877:SF2">
    <property type="entry name" value="AMINOALKYLPHOSPHONATE N-ACETYLTRANSFERASE-RELATED"/>
    <property type="match status" value="1"/>
</dbReference>
<dbReference type="SUPFAM" id="SSF55729">
    <property type="entry name" value="Acyl-CoA N-acyltransferases (Nat)"/>
    <property type="match status" value="1"/>
</dbReference>
<protein>
    <submittedName>
        <fullName evidence="4">GNAT family N-acetyltransferase</fullName>
        <ecNumber evidence="4">2.3.1.-</ecNumber>
    </submittedName>
</protein>
<dbReference type="GO" id="GO:0016746">
    <property type="term" value="F:acyltransferase activity"/>
    <property type="evidence" value="ECO:0007669"/>
    <property type="project" value="UniProtKB-KW"/>
</dbReference>
<dbReference type="InterPro" id="IPR016181">
    <property type="entry name" value="Acyl_CoA_acyltransferase"/>
</dbReference>